<keyword evidence="2 7" id="KW-0349">Heme</keyword>
<name>A0A1Q8QGY4_9FIRM</name>
<dbReference type="InterPro" id="IPR005616">
    <property type="entry name" value="CcmH/CycL/Ccl2/NrfF_N"/>
</dbReference>
<dbReference type="GO" id="GO:0046872">
    <property type="term" value="F:metal ion binding"/>
    <property type="evidence" value="ECO:0007669"/>
    <property type="project" value="UniProtKB-KW"/>
</dbReference>
<dbReference type="STRING" id="1888891.DSOL_4957"/>
<keyword evidence="3 7" id="KW-0479">Metal-binding</keyword>
<dbReference type="Proteomes" id="UP000186102">
    <property type="component" value="Unassembled WGS sequence"/>
</dbReference>
<evidence type="ECO:0000256" key="4">
    <source>
        <dbReference type="ARBA" id="ARBA00022729"/>
    </source>
</evidence>
<dbReference type="InterPro" id="IPR038297">
    <property type="entry name" value="CcmH/CycL/NrfF/Ccl2_sf"/>
</dbReference>
<feature type="transmembrane region" description="Helical" evidence="7">
    <location>
        <begin position="102"/>
        <end position="123"/>
    </location>
</feature>
<accession>A0A1Q8QGY4</accession>
<protein>
    <recommendedName>
        <fullName evidence="7">Cytochrome c-type biogenesis protein</fullName>
    </recommendedName>
</protein>
<sequence>MARRLVRKISLTGLVLVGLLLLNISPVLASTQSDIENSLICPACFAEAMSVAACQDSTAQQIKEEIRQKLAMGQTKEQIIKIYVDKYGEKILTNPPKKGFNLMAWVIPFLGIMMGGALIYLALGRWVKVPRTKKGREKTKPGVLDDYYNARVDEEYKKYL</sequence>
<evidence type="ECO:0000256" key="6">
    <source>
        <dbReference type="ARBA" id="ARBA00023004"/>
    </source>
</evidence>
<gene>
    <name evidence="9" type="ORF">DSOL_4957</name>
</gene>
<keyword evidence="7" id="KW-0812">Transmembrane</keyword>
<dbReference type="CDD" id="cd16378">
    <property type="entry name" value="CcmH_N"/>
    <property type="match status" value="1"/>
</dbReference>
<dbReference type="EMBL" id="MLBF01000075">
    <property type="protein sequence ID" value="OLN26532.1"/>
    <property type="molecule type" value="Genomic_DNA"/>
</dbReference>
<dbReference type="AlphaFoldDB" id="A0A1Q8QGY4"/>
<feature type="domain" description="CcmH/CycL/Ccl2/NrfF N-terminal" evidence="8">
    <location>
        <begin position="26"/>
        <end position="134"/>
    </location>
</feature>
<evidence type="ECO:0000313" key="10">
    <source>
        <dbReference type="Proteomes" id="UP000186102"/>
    </source>
</evidence>
<comment type="function">
    <text evidence="7">Possible subunit of a heme lyase.</text>
</comment>
<evidence type="ECO:0000256" key="7">
    <source>
        <dbReference type="RuleBase" id="RU364112"/>
    </source>
</evidence>
<dbReference type="GO" id="GO:0005886">
    <property type="term" value="C:plasma membrane"/>
    <property type="evidence" value="ECO:0007669"/>
    <property type="project" value="TreeGrafter"/>
</dbReference>
<keyword evidence="7" id="KW-0472">Membrane</keyword>
<evidence type="ECO:0000256" key="2">
    <source>
        <dbReference type="ARBA" id="ARBA00022617"/>
    </source>
</evidence>
<keyword evidence="7" id="KW-1133">Transmembrane helix</keyword>
<dbReference type="Pfam" id="PF03918">
    <property type="entry name" value="CcmH"/>
    <property type="match status" value="1"/>
</dbReference>
<comment type="similarity">
    <text evidence="1 7">Belongs to the CcmH/CycL/Ccl2/NrfF family.</text>
</comment>
<comment type="caution">
    <text evidence="9">The sequence shown here is derived from an EMBL/GenBank/DDBJ whole genome shotgun (WGS) entry which is preliminary data.</text>
</comment>
<evidence type="ECO:0000256" key="3">
    <source>
        <dbReference type="ARBA" id="ARBA00022723"/>
    </source>
</evidence>
<reference evidence="9 10" key="1">
    <citation type="submission" date="2016-09" db="EMBL/GenBank/DDBJ databases">
        <title>Complete genome of Desulfosporosinus sp. OL.</title>
        <authorList>
            <person name="Mardanov A."/>
            <person name="Beletsky A."/>
            <person name="Panova A."/>
            <person name="Karnachuk O."/>
            <person name="Ravin N."/>
        </authorList>
    </citation>
    <scope>NUCLEOTIDE SEQUENCE [LARGE SCALE GENOMIC DNA]</scope>
    <source>
        <strain evidence="9 10">OL</strain>
    </source>
</reference>
<evidence type="ECO:0000256" key="1">
    <source>
        <dbReference type="ARBA" id="ARBA00010342"/>
    </source>
</evidence>
<proteinExistence type="inferred from homology"/>
<keyword evidence="10" id="KW-1185">Reference proteome</keyword>
<keyword evidence="4 7" id="KW-0732">Signal</keyword>
<keyword evidence="6 7" id="KW-0408">Iron</keyword>
<dbReference type="InterPro" id="IPR051263">
    <property type="entry name" value="C-type_cytochrome_biogenesis"/>
</dbReference>
<dbReference type="RefSeq" id="WP_075367221.1">
    <property type="nucleotide sequence ID" value="NZ_MLBF01000075.1"/>
</dbReference>
<dbReference type="PANTHER" id="PTHR47870">
    <property type="entry name" value="CYTOCHROME C-TYPE BIOGENESIS PROTEIN CCMH"/>
    <property type="match status" value="1"/>
</dbReference>
<evidence type="ECO:0000259" key="8">
    <source>
        <dbReference type="Pfam" id="PF03918"/>
    </source>
</evidence>
<dbReference type="Gene3D" id="1.10.8.640">
    <property type="entry name" value="Cytochrome C biogenesis protein"/>
    <property type="match status" value="1"/>
</dbReference>
<dbReference type="OrthoDB" id="121848at2"/>
<dbReference type="PANTHER" id="PTHR47870:SF1">
    <property type="entry name" value="CYTOCHROME C-TYPE BIOGENESIS PROTEIN CCMH"/>
    <property type="match status" value="1"/>
</dbReference>
<keyword evidence="5" id="KW-0201">Cytochrome c-type biogenesis</keyword>
<evidence type="ECO:0000313" key="9">
    <source>
        <dbReference type="EMBL" id="OLN26532.1"/>
    </source>
</evidence>
<dbReference type="GO" id="GO:0017004">
    <property type="term" value="P:cytochrome complex assembly"/>
    <property type="evidence" value="ECO:0007669"/>
    <property type="project" value="UniProtKB-KW"/>
</dbReference>
<evidence type="ECO:0000256" key="5">
    <source>
        <dbReference type="ARBA" id="ARBA00022748"/>
    </source>
</evidence>
<organism evidence="9 10">
    <name type="scientific">Desulfosporosinus metallidurans</name>
    <dbReference type="NCBI Taxonomy" id="1888891"/>
    <lineage>
        <taxon>Bacteria</taxon>
        <taxon>Bacillati</taxon>
        <taxon>Bacillota</taxon>
        <taxon>Clostridia</taxon>
        <taxon>Eubacteriales</taxon>
        <taxon>Desulfitobacteriaceae</taxon>
        <taxon>Desulfosporosinus</taxon>
    </lineage>
</organism>